<dbReference type="GO" id="GO:0004650">
    <property type="term" value="F:polygalacturonase activity"/>
    <property type="evidence" value="ECO:0007669"/>
    <property type="project" value="InterPro"/>
</dbReference>
<dbReference type="SUPFAM" id="SSF51126">
    <property type="entry name" value="Pectin lyase-like"/>
    <property type="match status" value="1"/>
</dbReference>
<dbReference type="InterPro" id="IPR012334">
    <property type="entry name" value="Pectin_lyas_fold"/>
</dbReference>
<reference evidence="8 9" key="1">
    <citation type="submission" date="2018-08" db="EMBL/GenBank/DDBJ databases">
        <title>A genome reference for cultivated species of the human gut microbiota.</title>
        <authorList>
            <person name="Zou Y."/>
            <person name="Xue W."/>
            <person name="Luo G."/>
        </authorList>
    </citation>
    <scope>NUCLEOTIDE SEQUENCE [LARGE SCALE GENOMIC DNA]</scope>
    <source>
        <strain evidence="8 9">AM17-48</strain>
    </source>
</reference>
<dbReference type="InterPro" id="IPR051801">
    <property type="entry name" value="GH28_Enzymes"/>
</dbReference>
<evidence type="ECO:0000256" key="1">
    <source>
        <dbReference type="ARBA" id="ARBA00008834"/>
    </source>
</evidence>
<dbReference type="GO" id="GO:0005975">
    <property type="term" value="P:carbohydrate metabolic process"/>
    <property type="evidence" value="ECO:0007669"/>
    <property type="project" value="InterPro"/>
</dbReference>
<dbReference type="Proteomes" id="UP001219389">
    <property type="component" value="Unassembled WGS sequence"/>
</dbReference>
<dbReference type="EMBL" id="JAQQPO010000004">
    <property type="protein sequence ID" value="MDC7957498.1"/>
    <property type="molecule type" value="Genomic_DNA"/>
</dbReference>
<sequence>MIKSAFLIVATCCSLQLFSQEKFPDGKIIPDWFYKNEKTDINGLGKSFLITDYGVVNDSTLLQTEKIQAVIDLASNNGGGVIVIPEGTYLSGALFFKPGTHLHLEEKAILKGSDDISNFPVIETRMEGQNLKYFSALINVDKVDGFTLSGKGKVDGNGERYWKSFWLRRRVIPKCTNMDELRPRLLHISHSNNVQVSDVRLVNSPFWTTHIYKCDSVKLLDLHIFSPSSPVKAPSTDAIDIDACKNVLVKGCYMSVNDDAIALKGGKGPWADQNPDNGGNCDIIIEDCTFGFCHGVLTCGSESIYNHNIILRRCNLDQAKRLLWLKMRPDTPQQYKYILVEDIKGNVRNCIFIAPWTQFYDLKDRKDMPVSYSSYITMRNIHLDCDSFFAVEKSKQYKLSNFCFDNLTITAKKDVKIDEDIIDALVMRKVEINKVN</sequence>
<dbReference type="EMBL" id="VWKB01000010">
    <property type="protein sequence ID" value="KAA4100677.1"/>
    <property type="molecule type" value="Genomic_DNA"/>
</dbReference>
<name>A0A139L680_BACOV</name>
<dbReference type="EMBL" id="JAQNZF010000015">
    <property type="protein sequence ID" value="MDC2743103.1"/>
    <property type="molecule type" value="Genomic_DNA"/>
</dbReference>
<evidence type="ECO:0000313" key="6">
    <source>
        <dbReference type="EMBL" id="MDC2743103.1"/>
    </source>
</evidence>
<protein>
    <submittedName>
        <fullName evidence="8">Exopolygalacturonase</fullName>
    </submittedName>
    <submittedName>
        <fullName evidence="6">Glycosyl hydrolase family 28 protein</fullName>
    </submittedName>
</protein>
<evidence type="ECO:0000256" key="2">
    <source>
        <dbReference type="ARBA" id="ARBA00022801"/>
    </source>
</evidence>
<keyword evidence="10" id="KW-1185">Reference proteome</keyword>
<evidence type="ECO:0000256" key="4">
    <source>
        <dbReference type="RuleBase" id="RU361169"/>
    </source>
</evidence>
<keyword evidence="2 4" id="KW-0378">Hydrolase</keyword>
<reference evidence="6" key="3">
    <citation type="submission" date="2022-10" db="EMBL/GenBank/DDBJ databases">
        <title>Human gut microbiome strain richness.</title>
        <authorList>
            <person name="Chen-Liaw A."/>
        </authorList>
    </citation>
    <scope>NUCLEOTIDE SEQUENCE</scope>
    <source>
        <strain evidence="6">BSD2780120875st1_E1_BSD2780120875_150330</strain>
        <strain evidence="7">RTP21484st1_H8_RTP21484_190118</strain>
    </source>
</reference>
<evidence type="ECO:0000313" key="7">
    <source>
        <dbReference type="EMBL" id="MDC7957498.1"/>
    </source>
</evidence>
<dbReference type="RefSeq" id="WP_004324943.1">
    <property type="nucleotide sequence ID" value="NZ_BAABYV010000001.1"/>
</dbReference>
<reference evidence="5 10" key="2">
    <citation type="journal article" date="2019" name="Nat. Med.">
        <title>A library of human gut bacterial isolates paired with longitudinal multiomics data enables mechanistic microbiome research.</title>
        <authorList>
            <person name="Poyet M."/>
            <person name="Groussin M."/>
            <person name="Gibbons S.M."/>
            <person name="Avila-Pacheco J."/>
            <person name="Jiang X."/>
            <person name="Kearney S.M."/>
            <person name="Perrotta A.R."/>
            <person name="Berdy B."/>
            <person name="Zhao S."/>
            <person name="Lieberman T.D."/>
            <person name="Swanson P.K."/>
            <person name="Smith M."/>
            <person name="Roesemann S."/>
            <person name="Alexander J.E."/>
            <person name="Rich S.A."/>
            <person name="Livny J."/>
            <person name="Vlamakis H."/>
            <person name="Clish C."/>
            <person name="Bullock K."/>
            <person name="Deik A."/>
            <person name="Scott J."/>
            <person name="Pierce K.A."/>
            <person name="Xavier R.J."/>
            <person name="Alm E.J."/>
        </authorList>
    </citation>
    <scope>NUCLEOTIDE SEQUENCE [LARGE SCALE GENOMIC DNA]</scope>
    <source>
        <strain evidence="5 10">BIOML-A134</strain>
    </source>
</reference>
<dbReference type="Proteomes" id="UP001215078">
    <property type="component" value="Unassembled WGS sequence"/>
</dbReference>
<comment type="similarity">
    <text evidence="1 4">Belongs to the glycosyl hydrolase 28 family.</text>
</comment>
<dbReference type="PANTHER" id="PTHR31339:SF9">
    <property type="entry name" value="PLASMIN AND FIBRONECTIN-BINDING PROTEIN A"/>
    <property type="match status" value="1"/>
</dbReference>
<dbReference type="Proteomes" id="UP000473905">
    <property type="component" value="Unassembled WGS sequence"/>
</dbReference>
<evidence type="ECO:0000313" key="10">
    <source>
        <dbReference type="Proteomes" id="UP000473905"/>
    </source>
</evidence>
<gene>
    <name evidence="8" type="ORF">DW206_18325</name>
    <name evidence="5" type="ORF">F3D66_08175</name>
    <name evidence="6" type="ORF">PO382_12810</name>
    <name evidence="7" type="ORF">PQ628_04670</name>
</gene>
<dbReference type="InterPro" id="IPR011050">
    <property type="entry name" value="Pectin_lyase_fold/virulence"/>
</dbReference>
<dbReference type="Pfam" id="PF00295">
    <property type="entry name" value="Glyco_hydro_28"/>
    <property type="match status" value="1"/>
</dbReference>
<dbReference type="Proteomes" id="UP000283329">
    <property type="component" value="Unassembled WGS sequence"/>
</dbReference>
<comment type="caution">
    <text evidence="8">The sequence shown here is derived from an EMBL/GenBank/DDBJ whole genome shotgun (WGS) entry which is preliminary data.</text>
</comment>
<dbReference type="InterPro" id="IPR000743">
    <property type="entry name" value="Glyco_hydro_28"/>
</dbReference>
<evidence type="ECO:0000313" key="8">
    <source>
        <dbReference type="EMBL" id="RHH42910.1"/>
    </source>
</evidence>
<dbReference type="STRING" id="28116.Bovatus_04443"/>
<proteinExistence type="inferred from homology"/>
<dbReference type="EMBL" id="QRJR01000021">
    <property type="protein sequence ID" value="RHH42910.1"/>
    <property type="molecule type" value="Genomic_DNA"/>
</dbReference>
<accession>A0A139L680</accession>
<evidence type="ECO:0000256" key="3">
    <source>
        <dbReference type="ARBA" id="ARBA00023295"/>
    </source>
</evidence>
<keyword evidence="3 4" id="KW-0326">Glycosidase</keyword>
<dbReference type="AlphaFoldDB" id="A0A139L680"/>
<dbReference type="Gene3D" id="2.160.20.10">
    <property type="entry name" value="Single-stranded right-handed beta-helix, Pectin lyase-like"/>
    <property type="match status" value="1"/>
</dbReference>
<evidence type="ECO:0000313" key="9">
    <source>
        <dbReference type="Proteomes" id="UP000283329"/>
    </source>
</evidence>
<dbReference type="PANTHER" id="PTHR31339">
    <property type="entry name" value="PECTIN LYASE-RELATED"/>
    <property type="match status" value="1"/>
</dbReference>
<dbReference type="GeneID" id="69483703"/>
<evidence type="ECO:0000313" key="5">
    <source>
        <dbReference type="EMBL" id="KAA4100677.1"/>
    </source>
</evidence>
<organism evidence="8 9">
    <name type="scientific">Bacteroides ovatus</name>
    <dbReference type="NCBI Taxonomy" id="28116"/>
    <lineage>
        <taxon>Bacteria</taxon>
        <taxon>Pseudomonadati</taxon>
        <taxon>Bacteroidota</taxon>
        <taxon>Bacteroidia</taxon>
        <taxon>Bacteroidales</taxon>
        <taxon>Bacteroidaceae</taxon>
        <taxon>Bacteroides</taxon>
    </lineage>
</organism>